<dbReference type="EMBL" id="JAKGSG010000033">
    <property type="protein sequence ID" value="MCF4121612.1"/>
    <property type="molecule type" value="Genomic_DNA"/>
</dbReference>
<dbReference type="InterPro" id="IPR021139">
    <property type="entry name" value="NYN"/>
</dbReference>
<dbReference type="AlphaFoldDB" id="A0AA41QED8"/>
<dbReference type="Gene3D" id="3.40.50.1010">
    <property type="entry name" value="5'-nuclease"/>
    <property type="match status" value="1"/>
</dbReference>
<gene>
    <name evidence="2" type="ORF">L1785_11520</name>
</gene>
<dbReference type="Proteomes" id="UP001165405">
    <property type="component" value="Unassembled WGS sequence"/>
</dbReference>
<sequence>MRDRSRALPREFRDRALHLVDIENLTGTGLPDPRAVQRARHALNGAVPVGAGDLVVVGSSHAAALAIFEGWGVARFVWRSGHDGADLALLGVLEEDVTTRFDHVVIASGDGIFAEAAARLGAGGCDVTVVAREGGISRRLWTAVQDVRLLRHPGAPGPAVARSAGGGFTTAA</sequence>
<accession>A0AA41QED8</accession>
<keyword evidence="3" id="KW-1185">Reference proteome</keyword>
<protein>
    <submittedName>
        <fullName evidence="2">NYN domain-containing protein</fullName>
    </submittedName>
</protein>
<feature type="domain" description="NYN" evidence="1">
    <location>
        <begin position="80"/>
        <end position="144"/>
    </location>
</feature>
<evidence type="ECO:0000313" key="2">
    <source>
        <dbReference type="EMBL" id="MCF4121612.1"/>
    </source>
</evidence>
<comment type="caution">
    <text evidence="2">The sequence shown here is derived from an EMBL/GenBank/DDBJ whole genome shotgun (WGS) entry which is preliminary data.</text>
</comment>
<dbReference type="GO" id="GO:0004540">
    <property type="term" value="F:RNA nuclease activity"/>
    <property type="evidence" value="ECO:0007669"/>
    <property type="project" value="InterPro"/>
</dbReference>
<dbReference type="Pfam" id="PF01936">
    <property type="entry name" value="NYN"/>
    <property type="match status" value="1"/>
</dbReference>
<proteinExistence type="predicted"/>
<reference evidence="2" key="1">
    <citation type="submission" date="2022-01" db="EMBL/GenBank/DDBJ databases">
        <title>Antribacter sp. nov., isolated from Guizhou of China.</title>
        <authorList>
            <person name="Chengliang C."/>
            <person name="Ya Z."/>
        </authorList>
    </citation>
    <scope>NUCLEOTIDE SEQUENCE</scope>
    <source>
        <strain evidence="2">KLBMP 9083</strain>
    </source>
</reference>
<name>A0AA41QED8_9MICO</name>
<dbReference type="RefSeq" id="WP_236089409.1">
    <property type="nucleotide sequence ID" value="NZ_JAKGSG010000033.1"/>
</dbReference>
<evidence type="ECO:0000313" key="3">
    <source>
        <dbReference type="Proteomes" id="UP001165405"/>
    </source>
</evidence>
<organism evidence="2 3">
    <name type="scientific">Antribacter soli</name>
    <dbReference type="NCBI Taxonomy" id="2910976"/>
    <lineage>
        <taxon>Bacteria</taxon>
        <taxon>Bacillati</taxon>
        <taxon>Actinomycetota</taxon>
        <taxon>Actinomycetes</taxon>
        <taxon>Micrococcales</taxon>
        <taxon>Promicromonosporaceae</taxon>
        <taxon>Antribacter</taxon>
    </lineage>
</organism>
<evidence type="ECO:0000259" key="1">
    <source>
        <dbReference type="Pfam" id="PF01936"/>
    </source>
</evidence>